<keyword evidence="3" id="KW-1185">Reference proteome</keyword>
<dbReference type="PANTHER" id="PTHR33990:SF1">
    <property type="entry name" value="PROTEIN YJDN"/>
    <property type="match status" value="1"/>
</dbReference>
<dbReference type="Gene3D" id="3.10.180.10">
    <property type="entry name" value="2,3-Dihydroxybiphenyl 1,2-Dioxygenase, domain 1"/>
    <property type="match status" value="1"/>
</dbReference>
<dbReference type="InterPro" id="IPR029068">
    <property type="entry name" value="Glyas_Bleomycin-R_OHBP_Dase"/>
</dbReference>
<dbReference type="SUPFAM" id="SSF54593">
    <property type="entry name" value="Glyoxalase/Bleomycin resistance protein/Dihydroxybiphenyl dioxygenase"/>
    <property type="match status" value="1"/>
</dbReference>
<proteinExistence type="predicted"/>
<reference evidence="2 3" key="1">
    <citation type="submission" date="2018-06" db="EMBL/GenBank/DDBJ databases">
        <title>Genomic Encyclopedia of Archaeal and Bacterial Type Strains, Phase II (KMG-II): from individual species to whole genera.</title>
        <authorList>
            <person name="Goeker M."/>
        </authorList>
    </citation>
    <scope>NUCLEOTIDE SEQUENCE [LARGE SCALE GENOMIC DNA]</scope>
    <source>
        <strain evidence="2 3">DSM 27372</strain>
    </source>
</reference>
<protein>
    <submittedName>
        <fullName evidence="2">PhnB protein</fullName>
    </submittedName>
</protein>
<dbReference type="Pfam" id="PF06983">
    <property type="entry name" value="3-dmu-9_3-mt"/>
    <property type="match status" value="1"/>
</dbReference>
<sequence length="140" mass="15432">MAEVNPYLTFLDNCEEAFNFYKSVFNREFLTLMHFGDNPAEYQPPANESHKVMHVALPIGKNTILMGSDTPNGTGIVTVGNNFSVAIQAESEEEASHVFNGLSAGGQITMPLGKTFWAESFGMFTDKFGINWIVNFAPNT</sequence>
<dbReference type="EMBL" id="QKLU01000001">
    <property type="protein sequence ID" value="PYF76985.1"/>
    <property type="molecule type" value="Genomic_DNA"/>
</dbReference>
<evidence type="ECO:0000313" key="3">
    <source>
        <dbReference type="Proteomes" id="UP000248198"/>
    </source>
</evidence>
<comment type="caution">
    <text evidence="2">The sequence shown here is derived from an EMBL/GenBank/DDBJ whole genome shotgun (WGS) entry which is preliminary data.</text>
</comment>
<name>A0A318USB5_9SPHI</name>
<accession>A0A318USB5</accession>
<dbReference type="CDD" id="cd06588">
    <property type="entry name" value="PhnB_like"/>
    <property type="match status" value="1"/>
</dbReference>
<evidence type="ECO:0000259" key="1">
    <source>
        <dbReference type="Pfam" id="PF06983"/>
    </source>
</evidence>
<gene>
    <name evidence="2" type="ORF">B0O44_101462</name>
</gene>
<evidence type="ECO:0000313" key="2">
    <source>
        <dbReference type="EMBL" id="PYF76985.1"/>
    </source>
</evidence>
<dbReference type="OrthoDB" id="9795306at2"/>
<dbReference type="Proteomes" id="UP000248198">
    <property type="component" value="Unassembled WGS sequence"/>
</dbReference>
<organism evidence="2 3">
    <name type="scientific">Pedobacter nutrimenti</name>
    <dbReference type="NCBI Taxonomy" id="1241337"/>
    <lineage>
        <taxon>Bacteria</taxon>
        <taxon>Pseudomonadati</taxon>
        <taxon>Bacteroidota</taxon>
        <taxon>Sphingobacteriia</taxon>
        <taxon>Sphingobacteriales</taxon>
        <taxon>Sphingobacteriaceae</taxon>
        <taxon>Pedobacter</taxon>
    </lineage>
</organism>
<dbReference type="InterPro" id="IPR028973">
    <property type="entry name" value="PhnB-like"/>
</dbReference>
<feature type="domain" description="PhnB-like" evidence="1">
    <location>
        <begin position="4"/>
        <end position="134"/>
    </location>
</feature>
<dbReference type="PANTHER" id="PTHR33990">
    <property type="entry name" value="PROTEIN YJDN-RELATED"/>
    <property type="match status" value="1"/>
</dbReference>
<dbReference type="RefSeq" id="WP_110827075.1">
    <property type="nucleotide sequence ID" value="NZ_QKLU01000001.1"/>
</dbReference>
<dbReference type="AlphaFoldDB" id="A0A318USB5"/>